<keyword evidence="2" id="KW-0614">Plasmid</keyword>
<evidence type="ECO:0000313" key="3">
    <source>
        <dbReference type="Proteomes" id="UP000076066"/>
    </source>
</evidence>
<accession>A0A145VQ42</accession>
<proteinExistence type="predicted"/>
<name>A0A145VQ42_9PROT</name>
<dbReference type="KEGG" id="hjo:AY555_10605"/>
<gene>
    <name evidence="2" type="ORF">AY555_10605</name>
</gene>
<dbReference type="InterPro" id="IPR032710">
    <property type="entry name" value="NTF2-like_dom_sf"/>
</dbReference>
<sequence length="153" mass="16560">MIHTVIGDTQIRYGFVFPVLFGVEKTMSSGLLPTAVVGYIDAYNQKNVPAMLETLSDDIVFESVNGGIAGLSLAGKEAFTTLAEQSIRAFSVRSQSVRHAVVGHDAVALEVDYAAIVAADLPNGWKEGQRIDLRGVSFFELRHGLICRLTDFA</sequence>
<dbReference type="Gene3D" id="3.10.450.50">
    <property type="match status" value="1"/>
</dbReference>
<evidence type="ECO:0000259" key="1">
    <source>
        <dbReference type="Pfam" id="PF12680"/>
    </source>
</evidence>
<protein>
    <recommendedName>
        <fullName evidence="1">SnoaL-like domain-containing protein</fullName>
    </recommendedName>
</protein>
<dbReference type="EMBL" id="CP014527">
    <property type="protein sequence ID" value="AMW35819.1"/>
    <property type="molecule type" value="Genomic_DNA"/>
</dbReference>
<keyword evidence="3" id="KW-1185">Reference proteome</keyword>
<dbReference type="AlphaFoldDB" id="A0A145VQ42"/>
<feature type="domain" description="SnoaL-like" evidence="1">
    <location>
        <begin position="37"/>
        <end position="148"/>
    </location>
</feature>
<dbReference type="SUPFAM" id="SSF54427">
    <property type="entry name" value="NTF2-like"/>
    <property type="match status" value="1"/>
</dbReference>
<dbReference type="Proteomes" id="UP000076066">
    <property type="component" value="Plasmid unnamed 2"/>
</dbReference>
<dbReference type="InterPro" id="IPR037401">
    <property type="entry name" value="SnoaL-like"/>
</dbReference>
<organism evidence="2 3">
    <name type="scientific">Haematospirillum jordaniae</name>
    <dbReference type="NCBI Taxonomy" id="1549855"/>
    <lineage>
        <taxon>Bacteria</taxon>
        <taxon>Pseudomonadati</taxon>
        <taxon>Pseudomonadota</taxon>
        <taxon>Alphaproteobacteria</taxon>
        <taxon>Rhodospirillales</taxon>
        <taxon>Novispirillaceae</taxon>
        <taxon>Haematospirillum</taxon>
    </lineage>
</organism>
<evidence type="ECO:0000313" key="2">
    <source>
        <dbReference type="EMBL" id="AMW35819.1"/>
    </source>
</evidence>
<geneLocation type="plasmid" evidence="2 3">
    <name>unnamed 2</name>
</geneLocation>
<dbReference type="Pfam" id="PF12680">
    <property type="entry name" value="SnoaL_2"/>
    <property type="match status" value="1"/>
</dbReference>
<reference evidence="2 3" key="1">
    <citation type="submission" date="2016-02" db="EMBL/GenBank/DDBJ databases">
        <title>Complete Genome of H5569, the type strain of the newly described species Haematospirillium jordaniae.</title>
        <authorList>
            <person name="Nicholson A.C."/>
            <person name="Humrighouse B.W."/>
            <person name="Loparov V."/>
            <person name="McQuiston J.R."/>
        </authorList>
    </citation>
    <scope>NUCLEOTIDE SEQUENCE [LARGE SCALE GENOMIC DNA]</scope>
    <source>
        <strain evidence="2 3">H5569</strain>
        <plasmid evidence="3">Plasmid unnamed 2</plasmid>
    </source>
</reference>